<dbReference type="AlphaFoldDB" id="A0A246S179"/>
<keyword evidence="2" id="KW-1185">Reference proteome</keyword>
<accession>A0A246S179</accession>
<reference evidence="1 2" key="1">
    <citation type="submission" date="2014-08" db="EMBL/GenBank/DDBJ databases">
        <title>Draft genome sequence of a novel L-asparaginase producing marine bacterium, Halomonas campaniensis.</title>
        <authorList>
            <person name="Sundarakrishnan B."/>
            <person name="Moushumi Priya A."/>
            <person name="Raman G."/>
            <person name="Sakthivel N."/>
            <person name="Park S."/>
            <person name="Jayachandran S."/>
        </authorList>
    </citation>
    <scope>NUCLEOTIDE SEQUENCE [LARGE SCALE GENOMIC DNA]</scope>
    <source>
        <strain evidence="1 2">SK03</strain>
    </source>
</reference>
<proteinExistence type="predicted"/>
<dbReference type="EMBL" id="JPUA01000024">
    <property type="protein sequence ID" value="OWV30173.1"/>
    <property type="molecule type" value="Genomic_DNA"/>
</dbReference>
<evidence type="ECO:0000313" key="1">
    <source>
        <dbReference type="EMBL" id="OWV30173.1"/>
    </source>
</evidence>
<dbReference type="Proteomes" id="UP000197334">
    <property type="component" value="Unassembled WGS sequence"/>
</dbReference>
<dbReference type="RefSeq" id="WP_088699694.1">
    <property type="nucleotide sequence ID" value="NZ_JPUA01000024.1"/>
</dbReference>
<comment type="caution">
    <text evidence="1">The sequence shown here is derived from an EMBL/GenBank/DDBJ whole genome shotgun (WGS) entry which is preliminary data.</text>
</comment>
<gene>
    <name evidence="1" type="ORF">JI62_08120</name>
</gene>
<sequence>MNKQPKVDIKSVITLGIDEKGITTVCASSISRTEDQSPEAKRLHHLAVVGMQAIVKEVERLDIAKRSTVH</sequence>
<organism evidence="1 2">
    <name type="scientific">Halomonas campaniensis</name>
    <dbReference type="NCBI Taxonomy" id="213554"/>
    <lineage>
        <taxon>Bacteria</taxon>
        <taxon>Pseudomonadati</taxon>
        <taxon>Pseudomonadota</taxon>
        <taxon>Gammaproteobacteria</taxon>
        <taxon>Oceanospirillales</taxon>
        <taxon>Halomonadaceae</taxon>
        <taxon>Halomonas</taxon>
    </lineage>
</organism>
<name>A0A246S179_9GAMM</name>
<protein>
    <submittedName>
        <fullName evidence="1">Uncharacterized protein</fullName>
    </submittedName>
</protein>
<evidence type="ECO:0000313" key="2">
    <source>
        <dbReference type="Proteomes" id="UP000197334"/>
    </source>
</evidence>